<evidence type="ECO:0008006" key="4">
    <source>
        <dbReference type="Google" id="ProtNLM"/>
    </source>
</evidence>
<proteinExistence type="predicted"/>
<dbReference type="Proteomes" id="UP001444661">
    <property type="component" value="Unassembled WGS sequence"/>
</dbReference>
<accession>A0ABR1RSM9</accession>
<reference evidence="2 3" key="1">
    <citation type="submission" date="2023-01" db="EMBL/GenBank/DDBJ databases">
        <title>Analysis of 21 Apiospora genomes using comparative genomics revels a genus with tremendous synthesis potential of carbohydrate active enzymes and secondary metabolites.</title>
        <authorList>
            <person name="Sorensen T."/>
        </authorList>
    </citation>
    <scope>NUCLEOTIDE SEQUENCE [LARGE SCALE GENOMIC DNA]</scope>
    <source>
        <strain evidence="2 3">CBS 33761</strain>
    </source>
</reference>
<feature type="signal peptide" evidence="1">
    <location>
        <begin position="1"/>
        <end position="16"/>
    </location>
</feature>
<comment type="caution">
    <text evidence="2">The sequence shown here is derived from an EMBL/GenBank/DDBJ whole genome shotgun (WGS) entry which is preliminary data.</text>
</comment>
<evidence type="ECO:0000313" key="2">
    <source>
        <dbReference type="EMBL" id="KAK8017892.1"/>
    </source>
</evidence>
<evidence type="ECO:0000313" key="3">
    <source>
        <dbReference type="Proteomes" id="UP001444661"/>
    </source>
</evidence>
<organism evidence="2 3">
    <name type="scientific">Apiospora rasikravindrae</name>
    <dbReference type="NCBI Taxonomy" id="990691"/>
    <lineage>
        <taxon>Eukaryota</taxon>
        <taxon>Fungi</taxon>
        <taxon>Dikarya</taxon>
        <taxon>Ascomycota</taxon>
        <taxon>Pezizomycotina</taxon>
        <taxon>Sordariomycetes</taxon>
        <taxon>Xylariomycetidae</taxon>
        <taxon>Amphisphaeriales</taxon>
        <taxon>Apiosporaceae</taxon>
        <taxon>Apiospora</taxon>
    </lineage>
</organism>
<protein>
    <recommendedName>
        <fullName evidence="4">Extracellular membrane protein CFEM domain-containing protein</fullName>
    </recommendedName>
</protein>
<name>A0ABR1RSM9_9PEZI</name>
<dbReference type="EMBL" id="JAQQWK010000013">
    <property type="protein sequence ID" value="KAK8017892.1"/>
    <property type="molecule type" value="Genomic_DNA"/>
</dbReference>
<evidence type="ECO:0000256" key="1">
    <source>
        <dbReference type="SAM" id="SignalP"/>
    </source>
</evidence>
<sequence>MRLSIAFLGLVAQSYALETLSQDVEDIPSCSHAALASAMKKEGCSTSDISSATFDCLCRHMTPILVDVQHAVNVDCTTMFATAIGKVCGEWQVGQYASTTASDLPAATSILGTELGAVAAATAGPASPGATTLKAAADHAARPLARYLGAAVAAVFMF</sequence>
<feature type="chain" id="PRO_5045044542" description="Extracellular membrane protein CFEM domain-containing protein" evidence="1">
    <location>
        <begin position="17"/>
        <end position="158"/>
    </location>
</feature>
<keyword evidence="3" id="KW-1185">Reference proteome</keyword>
<gene>
    <name evidence="2" type="ORF">PG993_014218</name>
</gene>
<keyword evidence="1" id="KW-0732">Signal</keyword>